<accession>A0A0F5J8L8</accession>
<keyword evidence="3" id="KW-1185">Reference proteome</keyword>
<dbReference type="RefSeq" id="WP_028728336.1">
    <property type="nucleotide sequence ID" value="NZ_AUAE01000029.1"/>
</dbReference>
<dbReference type="AlphaFoldDB" id="A0A0F5J8L8"/>
<evidence type="ECO:0000313" key="2">
    <source>
        <dbReference type="EMBL" id="KKB54236.1"/>
    </source>
</evidence>
<reference evidence="2 3" key="1">
    <citation type="submission" date="2013-04" db="EMBL/GenBank/DDBJ databases">
        <title>The Genome Sequence of Parabacteroides gordonii DSM 23371.</title>
        <authorList>
            <consortium name="The Broad Institute Genomics Platform"/>
            <person name="Earl A."/>
            <person name="Ward D."/>
            <person name="Feldgarden M."/>
            <person name="Gevers D."/>
            <person name="Martens E."/>
            <person name="Sakamoto M."/>
            <person name="Benno Y."/>
            <person name="Suzuki N."/>
            <person name="Matsunaga N."/>
            <person name="Koshihara K."/>
            <person name="Seki M."/>
            <person name="Komiya H."/>
            <person name="Walker B."/>
            <person name="Young S."/>
            <person name="Zeng Q."/>
            <person name="Gargeya S."/>
            <person name="Fitzgerald M."/>
            <person name="Haas B."/>
            <person name="Abouelleil A."/>
            <person name="Allen A.W."/>
            <person name="Alvarado L."/>
            <person name="Arachchi H.M."/>
            <person name="Berlin A.M."/>
            <person name="Chapman S.B."/>
            <person name="Gainer-Dewar J."/>
            <person name="Goldberg J."/>
            <person name="Griggs A."/>
            <person name="Gujja S."/>
            <person name="Hansen M."/>
            <person name="Howarth C."/>
            <person name="Imamovic A."/>
            <person name="Ireland A."/>
            <person name="Larimer J."/>
            <person name="McCowan C."/>
            <person name="Murphy C."/>
            <person name="Pearson M."/>
            <person name="Poon T.W."/>
            <person name="Priest M."/>
            <person name="Roberts A."/>
            <person name="Saif S."/>
            <person name="Shea T."/>
            <person name="Sisk P."/>
            <person name="Sykes S."/>
            <person name="Wortman J."/>
            <person name="Nusbaum C."/>
            <person name="Birren B."/>
        </authorList>
    </citation>
    <scope>NUCLEOTIDE SEQUENCE [LARGE SCALE GENOMIC DNA]</scope>
    <source>
        <strain evidence="2 3">MS-1</strain>
    </source>
</reference>
<sequence length="458" mass="53010">MFELTSFRINKLHGYKTYDLKFNGNTLILVGENGAGKTTVLRILYYFLSGQWNVLGKFRFDSISAVINDKRYLVKNSDLANLLDLSNREFLMQLPPPIRRRLSDISDNYNVNIGNIPLGELEMLCSRYDIPFHIILRELDFFNEKNNNKISKKLNLEYQEIKNLLGDTQILYLPTYRRIEQELSTIFKGLDDDDLRHRKRYMQSRERYNSIELVEFGMKDVERSIESMLNGLKEFARENLNSLTLGYLGDVVDEKYSEVDVNQIKSASNETIKNILGRIDKKILSDGSKKHLFDLIEKVKTGGEINEHAKVICHYFIKLLNFQQELGKKELSITQFCEVCNSYMEDKIFEYASSSFSFSILPQNAIKQNDSITTDQLSSGEKQIVSLFSHLYLTEKSNYFVLIDEPELSLSVPWQRKILANIKNGEFCSGLIAVTHSPFIYENELSQYAHGLGEFLVD</sequence>
<dbReference type="PANTHER" id="PTHR43581:SF2">
    <property type="entry name" value="EXCINUCLEASE ATPASE SUBUNIT"/>
    <property type="match status" value="1"/>
</dbReference>
<organism evidence="2 3">
    <name type="scientific">Parabacteroides gordonii MS-1 = DSM 23371</name>
    <dbReference type="NCBI Taxonomy" id="1203610"/>
    <lineage>
        <taxon>Bacteria</taxon>
        <taxon>Pseudomonadati</taxon>
        <taxon>Bacteroidota</taxon>
        <taxon>Bacteroidia</taxon>
        <taxon>Bacteroidales</taxon>
        <taxon>Tannerellaceae</taxon>
        <taxon>Parabacteroides</taxon>
    </lineage>
</organism>
<dbReference type="InterPro" id="IPR003959">
    <property type="entry name" value="ATPase_AAA_core"/>
</dbReference>
<dbReference type="PANTHER" id="PTHR43581">
    <property type="entry name" value="ATP/GTP PHOSPHATASE"/>
    <property type="match status" value="1"/>
</dbReference>
<evidence type="ECO:0000259" key="1">
    <source>
        <dbReference type="Pfam" id="PF13304"/>
    </source>
</evidence>
<dbReference type="Pfam" id="PF13304">
    <property type="entry name" value="AAA_21"/>
    <property type="match status" value="1"/>
</dbReference>
<feature type="domain" description="ATPase AAA-type core" evidence="1">
    <location>
        <begin position="28"/>
        <end position="440"/>
    </location>
</feature>
<dbReference type="InterPro" id="IPR051396">
    <property type="entry name" value="Bact_Antivir_Def_Nuclease"/>
</dbReference>
<gene>
    <name evidence="2" type="ORF">HMPREF1536_03818</name>
</gene>
<dbReference type="SUPFAM" id="SSF52540">
    <property type="entry name" value="P-loop containing nucleoside triphosphate hydrolases"/>
    <property type="match status" value="2"/>
</dbReference>
<dbReference type="GO" id="GO:0016887">
    <property type="term" value="F:ATP hydrolysis activity"/>
    <property type="evidence" value="ECO:0007669"/>
    <property type="project" value="InterPro"/>
</dbReference>
<dbReference type="HOGENOM" id="CLU_033692_0_0_10"/>
<evidence type="ECO:0000313" key="3">
    <source>
        <dbReference type="Proteomes" id="UP000033035"/>
    </source>
</evidence>
<dbReference type="InterPro" id="IPR027417">
    <property type="entry name" value="P-loop_NTPase"/>
</dbReference>
<dbReference type="Proteomes" id="UP000033035">
    <property type="component" value="Unassembled WGS sequence"/>
</dbReference>
<proteinExistence type="predicted"/>
<comment type="caution">
    <text evidence="2">The sequence shown here is derived from an EMBL/GenBank/DDBJ whole genome shotgun (WGS) entry which is preliminary data.</text>
</comment>
<dbReference type="Gene3D" id="3.40.50.300">
    <property type="entry name" value="P-loop containing nucleotide triphosphate hydrolases"/>
    <property type="match status" value="1"/>
</dbReference>
<dbReference type="GO" id="GO:0005524">
    <property type="term" value="F:ATP binding"/>
    <property type="evidence" value="ECO:0007669"/>
    <property type="project" value="InterPro"/>
</dbReference>
<name>A0A0F5J8L8_9BACT</name>
<protein>
    <recommendedName>
        <fullName evidence="1">ATPase AAA-type core domain-containing protein</fullName>
    </recommendedName>
</protein>
<dbReference type="EMBL" id="AQHW01000017">
    <property type="protein sequence ID" value="KKB54236.1"/>
    <property type="molecule type" value="Genomic_DNA"/>
</dbReference>
<dbReference type="PATRIC" id="fig|1203610.3.peg.3893"/>